<keyword evidence="2" id="KW-1185">Reference proteome</keyword>
<evidence type="ECO:0000313" key="1">
    <source>
        <dbReference type="EMBL" id="MEI5908572.1"/>
    </source>
</evidence>
<accession>A0ABU8HH22</accession>
<evidence type="ECO:0008006" key="3">
    <source>
        <dbReference type="Google" id="ProtNLM"/>
    </source>
</evidence>
<proteinExistence type="predicted"/>
<name>A0ABU8HH22_9BACI</name>
<evidence type="ECO:0000313" key="2">
    <source>
        <dbReference type="Proteomes" id="UP001312865"/>
    </source>
</evidence>
<protein>
    <recommendedName>
        <fullName evidence="3">Leucine-rich repeat domain-containing protein</fullName>
    </recommendedName>
</protein>
<organism evidence="1 2">
    <name type="scientific">Bacillus spongiae</name>
    <dbReference type="NCBI Taxonomy" id="2683610"/>
    <lineage>
        <taxon>Bacteria</taxon>
        <taxon>Bacillati</taxon>
        <taxon>Bacillota</taxon>
        <taxon>Bacilli</taxon>
        <taxon>Bacillales</taxon>
        <taxon>Bacillaceae</taxon>
        <taxon>Bacillus</taxon>
    </lineage>
</organism>
<comment type="caution">
    <text evidence="1">The sequence shown here is derived from an EMBL/GenBank/DDBJ whole genome shotgun (WGS) entry which is preliminary data.</text>
</comment>
<dbReference type="InterPro" id="IPR032675">
    <property type="entry name" value="LRR_dom_sf"/>
</dbReference>
<dbReference type="SUPFAM" id="SSF52058">
    <property type="entry name" value="L domain-like"/>
    <property type="match status" value="1"/>
</dbReference>
<dbReference type="Proteomes" id="UP001312865">
    <property type="component" value="Unassembled WGS sequence"/>
</dbReference>
<reference evidence="1 2" key="1">
    <citation type="journal article" date="2018" name="J. Microbiol.">
        <title>Bacillus spongiae sp. nov., isolated from sponge of Jeju Island.</title>
        <authorList>
            <person name="Lee G.E."/>
            <person name="Im W.T."/>
            <person name="Park J.S."/>
        </authorList>
    </citation>
    <scope>NUCLEOTIDE SEQUENCE [LARGE SCALE GENOMIC DNA]</scope>
    <source>
        <strain evidence="1 2">135PIL107-10</strain>
    </source>
</reference>
<dbReference type="RefSeq" id="WP_336588020.1">
    <property type="nucleotide sequence ID" value="NZ_JBBAXC010000014.1"/>
</dbReference>
<sequence>MYSEVTAERIQIKEELTKEEVNELVNNKDLKVIQFSEEVEKSTFHLLNDILFARRSDVVLRVYGFYSKECDLSFLSKLPNVTRFYADCLQNVRNLDAILNLKKLVELNLDIFKLDTLEILSKVPGSLEVIMLGQTKSKKPDLAVLERFTNLKKLYIEGHKKI</sequence>
<gene>
    <name evidence="1" type="ORF">WAK64_16110</name>
</gene>
<dbReference type="EMBL" id="JBBAXC010000014">
    <property type="protein sequence ID" value="MEI5908572.1"/>
    <property type="molecule type" value="Genomic_DNA"/>
</dbReference>
<dbReference type="Gene3D" id="3.80.10.10">
    <property type="entry name" value="Ribonuclease Inhibitor"/>
    <property type="match status" value="1"/>
</dbReference>